<protein>
    <submittedName>
        <fullName evidence="1">Uncharacterized protein</fullName>
    </submittedName>
</protein>
<reference evidence="1" key="1">
    <citation type="submission" date="2021-02" db="EMBL/GenBank/DDBJ databases">
        <authorList>
            <person name="Nowell W R."/>
        </authorList>
    </citation>
    <scope>NUCLEOTIDE SEQUENCE</scope>
</reference>
<dbReference type="EMBL" id="CAJNYU010001231">
    <property type="protein sequence ID" value="CAF3421759.1"/>
    <property type="molecule type" value="Genomic_DNA"/>
</dbReference>
<comment type="caution">
    <text evidence="1">The sequence shown here is derived from an EMBL/GenBank/DDBJ whole genome shotgun (WGS) entry which is preliminary data.</text>
</comment>
<name>A0A818BRW3_9BILA</name>
<gene>
    <name evidence="1" type="ORF">FME351_LOCUS10975</name>
</gene>
<proteinExistence type="predicted"/>
<dbReference type="Proteomes" id="UP000663869">
    <property type="component" value="Unassembled WGS sequence"/>
</dbReference>
<evidence type="ECO:0000313" key="2">
    <source>
        <dbReference type="Proteomes" id="UP000663869"/>
    </source>
</evidence>
<dbReference type="AlphaFoldDB" id="A0A818BRW3"/>
<organism evidence="1 2">
    <name type="scientific">Rotaria socialis</name>
    <dbReference type="NCBI Taxonomy" id="392032"/>
    <lineage>
        <taxon>Eukaryota</taxon>
        <taxon>Metazoa</taxon>
        <taxon>Spiralia</taxon>
        <taxon>Gnathifera</taxon>
        <taxon>Rotifera</taxon>
        <taxon>Eurotatoria</taxon>
        <taxon>Bdelloidea</taxon>
        <taxon>Philodinida</taxon>
        <taxon>Philodinidae</taxon>
        <taxon>Rotaria</taxon>
    </lineage>
</organism>
<evidence type="ECO:0000313" key="1">
    <source>
        <dbReference type="EMBL" id="CAF3421759.1"/>
    </source>
</evidence>
<accession>A0A818BRW3</accession>
<sequence>MSMSSLAEGVCGICNIRCYQRDLRRVPLNKMPSIELPKTPEDLCSVVPCIQRTQNLHSNEKYNINNDVDLAMVESEADVDYDRKNAATGAELPIQETERVEKEVIPTCLPTPNSTHDDFQRIFRNDVVRIVETSNIHRHSANCYKYSKANPDGLKTCRMRVPRALVENSHIDVSTGQITMRRSYPWINNFNEWLINACRCNMDIKFIWTGSDAKALVYYITVYVTKSSLAFYDMFALAQQEIKSIEQQHMGLKMLLKNRANSCYAVLRYDYFTSSSFWCSSGIVSSELWRSLHYAHI</sequence>